<dbReference type="GO" id="GO:0004731">
    <property type="term" value="F:purine-nucleoside phosphorylase activity"/>
    <property type="evidence" value="ECO:0007669"/>
    <property type="project" value="UniProtKB-EC"/>
</dbReference>
<keyword evidence="2" id="KW-0808">Transferase</keyword>
<dbReference type="InterPro" id="IPR000845">
    <property type="entry name" value="Nucleoside_phosphorylase_d"/>
</dbReference>
<comment type="caution">
    <text evidence="2">The sequence shown here is derived from an EMBL/GenBank/DDBJ whole genome shotgun (WGS) entry which is preliminary data.</text>
</comment>
<dbReference type="InterPro" id="IPR035994">
    <property type="entry name" value="Nucleoside_phosphorylase_sf"/>
</dbReference>
<reference evidence="2" key="1">
    <citation type="submission" date="2019-08" db="EMBL/GenBank/DDBJ databases">
        <authorList>
            <person name="Kucharzyk K."/>
            <person name="Murdoch R.W."/>
            <person name="Higgins S."/>
            <person name="Loffler F."/>
        </authorList>
    </citation>
    <scope>NUCLEOTIDE SEQUENCE</scope>
</reference>
<feature type="domain" description="Nucleoside phosphorylase" evidence="1">
    <location>
        <begin position="32"/>
        <end position="281"/>
    </location>
</feature>
<evidence type="ECO:0000313" key="2">
    <source>
        <dbReference type="EMBL" id="MPL77285.1"/>
    </source>
</evidence>
<dbReference type="GO" id="GO:0005829">
    <property type="term" value="C:cytosol"/>
    <property type="evidence" value="ECO:0007669"/>
    <property type="project" value="TreeGrafter"/>
</dbReference>
<organism evidence="2">
    <name type="scientific">bioreactor metagenome</name>
    <dbReference type="NCBI Taxonomy" id="1076179"/>
    <lineage>
        <taxon>unclassified sequences</taxon>
        <taxon>metagenomes</taxon>
        <taxon>ecological metagenomes</taxon>
    </lineage>
</organism>
<dbReference type="PANTHER" id="PTHR43691">
    <property type="entry name" value="URIDINE PHOSPHORYLASE"/>
    <property type="match status" value="1"/>
</dbReference>
<name>A0A644UE73_9ZZZZ</name>
<dbReference type="SUPFAM" id="SSF53167">
    <property type="entry name" value="Purine and uridine phosphorylases"/>
    <property type="match status" value="1"/>
</dbReference>
<gene>
    <name evidence="2" type="primary">deoD_4</name>
    <name evidence="2" type="ORF">SDC9_23138</name>
</gene>
<dbReference type="GO" id="GO:0006152">
    <property type="term" value="P:purine nucleoside catabolic process"/>
    <property type="evidence" value="ECO:0007669"/>
    <property type="project" value="TreeGrafter"/>
</dbReference>
<dbReference type="AlphaFoldDB" id="A0A644UE73"/>
<sequence length="291" mass="32701">MENKLAASELTLAKDGSLYHIHLKPHQLYDNIILVGDPQRVEMVSNHFDSIDFKTSNREIFAHSGKFNGVGVTVLSTGMGVDNIDIVLTELDACANIDLQTRQFNKEQRKLNIVRLGTCGSLQKDVACGEYVVSKYVVGIDGIMYFYKNKEGVIDENLTQSFISFMNWDNSLPKPYGVGCSEKLMDKLAFDMTKGITITSPGFYGPQGRQIRLPLAFSDINEKLSAFSFKEFKATNYEMETSALYCLGKNLGHNCLTVCLVIANRMEGRFLESYHKEMDDLIKIILKRICG</sequence>
<protein>
    <submittedName>
        <fullName evidence="2">Purine nucleoside phosphorylase DeoD-type</fullName>
        <ecNumber evidence="2">2.4.2.1</ecNumber>
    </submittedName>
</protein>
<dbReference type="Pfam" id="PF01048">
    <property type="entry name" value="PNP_UDP_1"/>
    <property type="match status" value="1"/>
</dbReference>
<accession>A0A644UE73</accession>
<proteinExistence type="predicted"/>
<keyword evidence="2" id="KW-0328">Glycosyltransferase</keyword>
<dbReference type="PANTHER" id="PTHR43691:SF11">
    <property type="entry name" value="FI09636P-RELATED"/>
    <property type="match status" value="1"/>
</dbReference>
<dbReference type="Gene3D" id="3.40.50.1580">
    <property type="entry name" value="Nucleoside phosphorylase domain"/>
    <property type="match status" value="1"/>
</dbReference>
<dbReference type="EC" id="2.4.2.1" evidence="2"/>
<dbReference type="CDD" id="cd00436">
    <property type="entry name" value="UP_TbUP-like"/>
    <property type="match status" value="1"/>
</dbReference>
<evidence type="ECO:0000259" key="1">
    <source>
        <dbReference type="Pfam" id="PF01048"/>
    </source>
</evidence>
<dbReference type="EMBL" id="VSSQ01000105">
    <property type="protein sequence ID" value="MPL77285.1"/>
    <property type="molecule type" value="Genomic_DNA"/>
</dbReference>